<dbReference type="AlphaFoldDB" id="A0A6G0YAJ8"/>
<dbReference type="GO" id="GO:0046983">
    <property type="term" value="F:protein dimerization activity"/>
    <property type="evidence" value="ECO:0007669"/>
    <property type="project" value="InterPro"/>
</dbReference>
<dbReference type="PANTHER" id="PTHR47501:SF5">
    <property type="entry name" value="HAT C-TERMINAL DIMERISATION DOMAIN-CONTAINING PROTEIN"/>
    <property type="match status" value="1"/>
</dbReference>
<evidence type="ECO:0000259" key="1">
    <source>
        <dbReference type="Pfam" id="PF05699"/>
    </source>
</evidence>
<evidence type="ECO:0000313" key="2">
    <source>
        <dbReference type="EMBL" id="KAF0752191.1"/>
    </source>
</evidence>
<feature type="domain" description="HAT C-terminal dimerisation" evidence="1">
    <location>
        <begin position="290"/>
        <end position="342"/>
    </location>
</feature>
<comment type="caution">
    <text evidence="2">The sequence shown here is derived from an EMBL/GenBank/DDBJ whole genome shotgun (WGS) entry which is preliminary data.</text>
</comment>
<dbReference type="InterPro" id="IPR012337">
    <property type="entry name" value="RNaseH-like_sf"/>
</dbReference>
<dbReference type="EMBL" id="VUJU01005128">
    <property type="protein sequence ID" value="KAF0752191.1"/>
    <property type="molecule type" value="Genomic_DNA"/>
</dbReference>
<reference evidence="2 3" key="1">
    <citation type="submission" date="2019-08" db="EMBL/GenBank/DDBJ databases">
        <title>Whole genome of Aphis craccivora.</title>
        <authorList>
            <person name="Voronova N.V."/>
            <person name="Shulinski R.S."/>
            <person name="Bandarenka Y.V."/>
            <person name="Zhorov D.G."/>
            <person name="Warner D."/>
        </authorList>
    </citation>
    <scope>NUCLEOTIDE SEQUENCE [LARGE SCALE GENOMIC DNA]</scope>
    <source>
        <strain evidence="2">180601</strain>
        <tissue evidence="2">Whole Body</tissue>
    </source>
</reference>
<evidence type="ECO:0000313" key="3">
    <source>
        <dbReference type="Proteomes" id="UP000478052"/>
    </source>
</evidence>
<dbReference type="PANTHER" id="PTHR47501">
    <property type="entry name" value="TRANSPOSASE-RELATED"/>
    <property type="match status" value="1"/>
</dbReference>
<name>A0A6G0YAJ8_APHCR</name>
<organism evidence="2 3">
    <name type="scientific">Aphis craccivora</name>
    <name type="common">Cowpea aphid</name>
    <dbReference type="NCBI Taxonomy" id="307492"/>
    <lineage>
        <taxon>Eukaryota</taxon>
        <taxon>Metazoa</taxon>
        <taxon>Ecdysozoa</taxon>
        <taxon>Arthropoda</taxon>
        <taxon>Hexapoda</taxon>
        <taxon>Insecta</taxon>
        <taxon>Pterygota</taxon>
        <taxon>Neoptera</taxon>
        <taxon>Paraneoptera</taxon>
        <taxon>Hemiptera</taxon>
        <taxon>Sternorrhyncha</taxon>
        <taxon>Aphidomorpha</taxon>
        <taxon>Aphidoidea</taxon>
        <taxon>Aphididae</taxon>
        <taxon>Aphidini</taxon>
        <taxon>Aphis</taxon>
        <taxon>Aphis</taxon>
    </lineage>
</organism>
<sequence>NVGSVLTNYYNTNENRNYNNFCLPKHMTCVAHSLNLIATTDISKISDDNYNRLSKTTFNKLQAFWNLVSRSSVASDKVYEHCKCKFPIPVITRWNSKYDATQKVLIHKKKLDILFDVLKLNKLKPSEWLFLEEYCLLLKPLSNSLDKLQGEKNSYLGYVAPTLIVLRKLLIQSIMQKSKDFILASISHPKFKMSWVPVRYISLCKELFLNECNTFKDENSVSESASDNADSDSSDEFYSNLSGNLTTSFHPSAQDSDSAEIDTSVSNTAGVEALTYLNSKKKELMSLNDVPIVKQIFFKYNTTLPSSAPVERLFSKAIQVLTPRRNRLSDDVFEMLLCCKSNE</sequence>
<dbReference type="OrthoDB" id="6604450at2759"/>
<feature type="non-terminal residue" evidence="2">
    <location>
        <position position="1"/>
    </location>
</feature>
<accession>A0A6G0YAJ8</accession>
<keyword evidence="3" id="KW-1185">Reference proteome</keyword>
<gene>
    <name evidence="2" type="ORF">FWK35_00016282</name>
</gene>
<protein>
    <submittedName>
        <fullName evidence="2">Dimer Tnp hAT domain-containing protein</fullName>
    </submittedName>
</protein>
<dbReference type="Proteomes" id="UP000478052">
    <property type="component" value="Unassembled WGS sequence"/>
</dbReference>
<proteinExistence type="predicted"/>
<dbReference type="SUPFAM" id="SSF53098">
    <property type="entry name" value="Ribonuclease H-like"/>
    <property type="match status" value="1"/>
</dbReference>
<dbReference type="Pfam" id="PF05699">
    <property type="entry name" value="Dimer_Tnp_hAT"/>
    <property type="match status" value="1"/>
</dbReference>
<dbReference type="InterPro" id="IPR008906">
    <property type="entry name" value="HATC_C_dom"/>
</dbReference>